<dbReference type="AlphaFoldDB" id="A0A5B7FKZ1"/>
<organism evidence="1 2">
    <name type="scientific">Portunus trituberculatus</name>
    <name type="common">Swimming crab</name>
    <name type="synonym">Neptunus trituberculatus</name>
    <dbReference type="NCBI Taxonomy" id="210409"/>
    <lineage>
        <taxon>Eukaryota</taxon>
        <taxon>Metazoa</taxon>
        <taxon>Ecdysozoa</taxon>
        <taxon>Arthropoda</taxon>
        <taxon>Crustacea</taxon>
        <taxon>Multicrustacea</taxon>
        <taxon>Malacostraca</taxon>
        <taxon>Eumalacostraca</taxon>
        <taxon>Eucarida</taxon>
        <taxon>Decapoda</taxon>
        <taxon>Pleocyemata</taxon>
        <taxon>Brachyura</taxon>
        <taxon>Eubrachyura</taxon>
        <taxon>Portunoidea</taxon>
        <taxon>Portunidae</taxon>
        <taxon>Portuninae</taxon>
        <taxon>Portunus</taxon>
    </lineage>
</organism>
<evidence type="ECO:0000313" key="2">
    <source>
        <dbReference type="Proteomes" id="UP000324222"/>
    </source>
</evidence>
<dbReference type="Proteomes" id="UP000324222">
    <property type="component" value="Unassembled WGS sequence"/>
</dbReference>
<name>A0A5B7FKZ1_PORTR</name>
<gene>
    <name evidence="1" type="ORF">E2C01_040887</name>
</gene>
<protein>
    <submittedName>
        <fullName evidence="1">Uncharacterized protein</fullName>
    </submittedName>
</protein>
<evidence type="ECO:0000313" key="1">
    <source>
        <dbReference type="EMBL" id="MPC47152.1"/>
    </source>
</evidence>
<reference evidence="1 2" key="1">
    <citation type="submission" date="2019-05" db="EMBL/GenBank/DDBJ databases">
        <title>Another draft genome of Portunus trituberculatus and its Hox gene families provides insights of decapod evolution.</title>
        <authorList>
            <person name="Jeong J.-H."/>
            <person name="Song I."/>
            <person name="Kim S."/>
            <person name="Choi T."/>
            <person name="Kim D."/>
            <person name="Ryu S."/>
            <person name="Kim W."/>
        </authorList>
    </citation>
    <scope>NUCLEOTIDE SEQUENCE [LARGE SCALE GENOMIC DNA]</scope>
    <source>
        <tissue evidence="1">Muscle</tissue>
    </source>
</reference>
<accession>A0A5B7FKZ1</accession>
<comment type="caution">
    <text evidence="1">The sequence shown here is derived from an EMBL/GenBank/DDBJ whole genome shotgun (WGS) entry which is preliminary data.</text>
</comment>
<keyword evidence="2" id="KW-1185">Reference proteome</keyword>
<sequence length="50" mass="5956">MLIHHHVHHICFLGMFRIFCKTHMAPGRPYNDWKGEGLGLQWPWQGPFKV</sequence>
<proteinExistence type="predicted"/>
<dbReference type="EMBL" id="VSRR010007580">
    <property type="protein sequence ID" value="MPC47152.1"/>
    <property type="molecule type" value="Genomic_DNA"/>
</dbReference>